<reference evidence="4" key="1">
    <citation type="journal article" date="2019" name="Int. J. Syst. Evol. Microbiol.">
        <title>The Global Catalogue of Microorganisms (GCM) 10K type strain sequencing project: providing services to taxonomists for standard genome sequencing and annotation.</title>
        <authorList>
            <consortium name="The Broad Institute Genomics Platform"/>
            <consortium name="The Broad Institute Genome Sequencing Center for Infectious Disease"/>
            <person name="Wu L."/>
            <person name="Ma J."/>
        </authorList>
    </citation>
    <scope>NUCLEOTIDE SEQUENCE [LARGE SCALE GENOMIC DNA]</scope>
    <source>
        <strain evidence="4">CCUG 56401</strain>
    </source>
</reference>
<gene>
    <name evidence="3" type="ORF">ACFQ16_26055</name>
</gene>
<evidence type="ECO:0000313" key="4">
    <source>
        <dbReference type="Proteomes" id="UP001597018"/>
    </source>
</evidence>
<feature type="region of interest" description="Disordered" evidence="1">
    <location>
        <begin position="47"/>
        <end position="87"/>
    </location>
</feature>
<feature type="signal peptide" evidence="2">
    <location>
        <begin position="1"/>
        <end position="25"/>
    </location>
</feature>
<accession>A0ABW3FXN1</accession>
<dbReference type="Proteomes" id="UP001597018">
    <property type="component" value="Unassembled WGS sequence"/>
</dbReference>
<organism evidence="3 4">
    <name type="scientific">Saccharopolyspora rosea</name>
    <dbReference type="NCBI Taxonomy" id="524884"/>
    <lineage>
        <taxon>Bacteria</taxon>
        <taxon>Bacillati</taxon>
        <taxon>Actinomycetota</taxon>
        <taxon>Actinomycetes</taxon>
        <taxon>Pseudonocardiales</taxon>
        <taxon>Pseudonocardiaceae</taxon>
        <taxon>Saccharopolyspora</taxon>
    </lineage>
</organism>
<keyword evidence="4" id="KW-1185">Reference proteome</keyword>
<comment type="caution">
    <text evidence="3">The sequence shown here is derived from an EMBL/GenBank/DDBJ whole genome shotgun (WGS) entry which is preliminary data.</text>
</comment>
<proteinExistence type="predicted"/>
<evidence type="ECO:0000256" key="2">
    <source>
        <dbReference type="SAM" id="SignalP"/>
    </source>
</evidence>
<keyword evidence="2" id="KW-0732">Signal</keyword>
<name>A0ABW3FXN1_9PSEU</name>
<feature type="region of interest" description="Disordered" evidence="1">
    <location>
        <begin position="267"/>
        <end position="290"/>
    </location>
</feature>
<evidence type="ECO:0008006" key="5">
    <source>
        <dbReference type="Google" id="ProtNLM"/>
    </source>
</evidence>
<protein>
    <recommendedName>
        <fullName evidence="5">ATP/GTP-binding protein</fullName>
    </recommendedName>
</protein>
<sequence length="339" mass="34919">MLTRAALVAGSMSTIFLAGSGIAAADSGWGGVDCGTVSYAGCQLGAGQDGHPGQAPPRPHRPGPGAGSESGSGEAPGHRGNGDQMLGDANLADCRYVPSDYHPPSQGTATVAYHPPQPARTLIVTPAVHRTTLLSQGAPQQQSPGQSGAWYVYQCSGQGWRDSLYRPPIWIPNGPTPAPLPSPETLAQQAYSQLRLPSPQIHASPAQTQLVNLPTWLWMDPAQWRPQSATASVPGVSVTATAVPNSVTWSMGDGSTVTCPGPGTPFPSSADPRSASDCGHTYHHTSQGRPGNAYPVAATVNWTVTWSGAGTGGTFPNLTTTSTASFAVAEAQALNNTPR</sequence>
<dbReference type="EMBL" id="JBHTIW010000030">
    <property type="protein sequence ID" value="MFD0923222.1"/>
    <property type="molecule type" value="Genomic_DNA"/>
</dbReference>
<dbReference type="RefSeq" id="WP_263247247.1">
    <property type="nucleotide sequence ID" value="NZ_BAABLT010000032.1"/>
</dbReference>
<evidence type="ECO:0000256" key="1">
    <source>
        <dbReference type="SAM" id="MobiDB-lite"/>
    </source>
</evidence>
<evidence type="ECO:0000313" key="3">
    <source>
        <dbReference type="EMBL" id="MFD0923222.1"/>
    </source>
</evidence>
<feature type="chain" id="PRO_5046439990" description="ATP/GTP-binding protein" evidence="2">
    <location>
        <begin position="26"/>
        <end position="339"/>
    </location>
</feature>